<evidence type="ECO:0000256" key="5">
    <source>
        <dbReference type="ARBA" id="ARBA00022475"/>
    </source>
</evidence>
<evidence type="ECO:0000256" key="1">
    <source>
        <dbReference type="ARBA" id="ARBA00004651"/>
    </source>
</evidence>
<evidence type="ECO:0000256" key="8">
    <source>
        <dbReference type="ARBA" id="ARBA00023136"/>
    </source>
</evidence>
<feature type="transmembrane region" description="Helical" evidence="10">
    <location>
        <begin position="20"/>
        <end position="41"/>
    </location>
</feature>
<evidence type="ECO:0000313" key="11">
    <source>
        <dbReference type="EMBL" id="SHJ32840.1"/>
    </source>
</evidence>
<dbReference type="Pfam" id="PF01554">
    <property type="entry name" value="MatE"/>
    <property type="match status" value="2"/>
</dbReference>
<dbReference type="eggNOG" id="COG0534">
    <property type="taxonomic scope" value="Bacteria"/>
</dbReference>
<keyword evidence="6 10" id="KW-0812">Transmembrane</keyword>
<sequence length="458" mass="49104">MRHSAKDNYVYLTTAPVPRLIVSLAVPTIISMLVTSFYNMADTYFVGKINTQSTAAVGIVFSVMSIIQAVGFFFGHGSGNYISRKLGAQETGNAEKMAATGFFWALFMGIALAVTGLIFLTPLSLALGSTPTILPYTEKYLGIILLGAPFMTASLVMNNQIRFQGNAAYAMVGIVSGAVINVVLDPILIFVFDMGISGAAWATVISQICSFSLLLYMGSKGGNIRIRFRNFTPSLAFIKEIIGGGTPSLARQGLASVATILLNVAAGAYGDAAIAGMSIVTRIAMFINAFLIGFGQGFQPVCGFNYGAGLYGRVRQGFWFCVKVGFIFLLVCAVLGMGFAEEIVSVFRKGDPDVIAVGAAALRWQFITFPLGAWIVVSNMMLQTIRKPVKATILSSARQGLFFIPLIFILPYYLGLQGVEMCQVAADLLTFLLAIPLTGSVLNEMKRKQAEQMQPAGD</sequence>
<dbReference type="InterPro" id="IPR051327">
    <property type="entry name" value="MATE_MepA_subfamily"/>
</dbReference>
<dbReference type="GO" id="GO:0015297">
    <property type="term" value="F:antiporter activity"/>
    <property type="evidence" value="ECO:0007669"/>
    <property type="project" value="InterPro"/>
</dbReference>
<keyword evidence="4" id="KW-0813">Transport</keyword>
<keyword evidence="5" id="KW-1003">Cell membrane</keyword>
<dbReference type="NCBIfam" id="TIGR00797">
    <property type="entry name" value="matE"/>
    <property type="match status" value="1"/>
</dbReference>
<evidence type="ECO:0000256" key="2">
    <source>
        <dbReference type="ARBA" id="ARBA00008417"/>
    </source>
</evidence>
<feature type="transmembrane region" description="Helical" evidence="10">
    <location>
        <begin position="401"/>
        <end position="419"/>
    </location>
</feature>
<feature type="transmembrane region" description="Helical" evidence="10">
    <location>
        <begin position="53"/>
        <end position="76"/>
    </location>
</feature>
<dbReference type="GO" id="GO:0005886">
    <property type="term" value="C:plasma membrane"/>
    <property type="evidence" value="ECO:0007669"/>
    <property type="project" value="UniProtKB-SubCell"/>
</dbReference>
<comment type="similarity">
    <text evidence="2">Belongs to the multi antimicrobial extrusion (MATE) (TC 2.A.66.1) family. MepA subfamily.</text>
</comment>
<organism evidence="11 12">
    <name type="scientific">Bacteroides stercorirosoris</name>
    <dbReference type="NCBI Taxonomy" id="871324"/>
    <lineage>
        <taxon>Bacteria</taxon>
        <taxon>Pseudomonadati</taxon>
        <taxon>Bacteroidota</taxon>
        <taxon>Bacteroidia</taxon>
        <taxon>Bacteroidales</taxon>
        <taxon>Bacteroidaceae</taxon>
        <taxon>Bacteroides</taxon>
    </lineage>
</organism>
<dbReference type="GO" id="GO:0042910">
    <property type="term" value="F:xenobiotic transmembrane transporter activity"/>
    <property type="evidence" value="ECO:0007669"/>
    <property type="project" value="InterPro"/>
</dbReference>
<feature type="transmembrane region" description="Helical" evidence="10">
    <location>
        <begin position="169"/>
        <end position="192"/>
    </location>
</feature>
<dbReference type="AlphaFoldDB" id="A0A1M6IEE9"/>
<proteinExistence type="inferred from homology"/>
<evidence type="ECO:0000313" key="12">
    <source>
        <dbReference type="Proteomes" id="UP000184192"/>
    </source>
</evidence>
<dbReference type="PIRSF" id="PIRSF006603">
    <property type="entry name" value="DinF"/>
    <property type="match status" value="1"/>
</dbReference>
<dbReference type="InterPro" id="IPR045070">
    <property type="entry name" value="MATE_MepA-like"/>
</dbReference>
<dbReference type="GeneID" id="92713466"/>
<feature type="transmembrane region" description="Helical" evidence="10">
    <location>
        <begin position="97"/>
        <end position="120"/>
    </location>
</feature>
<evidence type="ECO:0000256" key="6">
    <source>
        <dbReference type="ARBA" id="ARBA00022692"/>
    </source>
</evidence>
<dbReference type="GO" id="GO:0046677">
    <property type="term" value="P:response to antibiotic"/>
    <property type="evidence" value="ECO:0007669"/>
    <property type="project" value="UniProtKB-KW"/>
</dbReference>
<feature type="transmembrane region" description="Helical" evidence="10">
    <location>
        <begin position="318"/>
        <end position="340"/>
    </location>
</feature>
<dbReference type="CDD" id="cd13143">
    <property type="entry name" value="MATE_MepA_like"/>
    <property type="match status" value="1"/>
</dbReference>
<evidence type="ECO:0000256" key="9">
    <source>
        <dbReference type="ARBA" id="ARBA00023251"/>
    </source>
</evidence>
<feature type="transmembrane region" description="Helical" evidence="10">
    <location>
        <begin position="425"/>
        <end position="443"/>
    </location>
</feature>
<name>A0A1M6IEE9_9BACE</name>
<feature type="transmembrane region" description="Helical" evidence="10">
    <location>
        <begin position="360"/>
        <end position="380"/>
    </location>
</feature>
<comment type="subcellular location">
    <subcellularLocation>
        <location evidence="1">Cell membrane</location>
        <topology evidence="1">Multi-pass membrane protein</topology>
    </subcellularLocation>
</comment>
<evidence type="ECO:0000256" key="7">
    <source>
        <dbReference type="ARBA" id="ARBA00022989"/>
    </source>
</evidence>
<dbReference type="PANTHER" id="PTHR43823">
    <property type="entry name" value="SPORULATION PROTEIN YKVU"/>
    <property type="match status" value="1"/>
</dbReference>
<dbReference type="PANTHER" id="PTHR43823:SF3">
    <property type="entry name" value="MULTIDRUG EXPORT PROTEIN MEPA"/>
    <property type="match status" value="1"/>
</dbReference>
<feature type="transmembrane region" description="Helical" evidence="10">
    <location>
        <begin position="140"/>
        <end position="157"/>
    </location>
</feature>
<accession>A0A1M6IEE9</accession>
<dbReference type="InterPro" id="IPR048279">
    <property type="entry name" value="MdtK-like"/>
</dbReference>
<reference evidence="12" key="1">
    <citation type="submission" date="2016-11" db="EMBL/GenBank/DDBJ databases">
        <authorList>
            <person name="Varghese N."/>
            <person name="Submissions S."/>
        </authorList>
    </citation>
    <scope>NUCLEOTIDE SEQUENCE [LARGE SCALE GENOMIC DNA]</scope>
    <source>
        <strain evidence="12">DSM 26884</strain>
    </source>
</reference>
<feature type="transmembrane region" description="Helical" evidence="10">
    <location>
        <begin position="198"/>
        <end position="217"/>
    </location>
</feature>
<protein>
    <recommendedName>
        <fullName evidence="3">Multidrug export protein MepA</fullName>
    </recommendedName>
</protein>
<dbReference type="RefSeq" id="WP_025833116.1">
    <property type="nucleotide sequence ID" value="NZ_FQZN01000022.1"/>
</dbReference>
<evidence type="ECO:0000256" key="3">
    <source>
        <dbReference type="ARBA" id="ARBA00022106"/>
    </source>
</evidence>
<keyword evidence="12" id="KW-1185">Reference proteome</keyword>
<gene>
    <name evidence="11" type="ORF">SAMN05444350_12276</name>
</gene>
<evidence type="ECO:0000256" key="4">
    <source>
        <dbReference type="ARBA" id="ARBA00022448"/>
    </source>
</evidence>
<dbReference type="Proteomes" id="UP000184192">
    <property type="component" value="Unassembled WGS sequence"/>
</dbReference>
<keyword evidence="9" id="KW-0046">Antibiotic resistance</keyword>
<evidence type="ECO:0000256" key="10">
    <source>
        <dbReference type="SAM" id="Phobius"/>
    </source>
</evidence>
<dbReference type="InterPro" id="IPR002528">
    <property type="entry name" value="MATE_fam"/>
</dbReference>
<keyword evidence="8 10" id="KW-0472">Membrane</keyword>
<keyword evidence="7 10" id="KW-1133">Transmembrane helix</keyword>
<dbReference type="EMBL" id="FQZN01000022">
    <property type="protein sequence ID" value="SHJ32840.1"/>
    <property type="molecule type" value="Genomic_DNA"/>
</dbReference>